<protein>
    <submittedName>
        <fullName evidence="1">Uncharacterized protein</fullName>
    </submittedName>
</protein>
<keyword evidence="2" id="KW-1185">Reference proteome</keyword>
<gene>
    <name evidence="1" type="ORF">BD410DRAFT_795488</name>
</gene>
<dbReference type="AlphaFoldDB" id="A0A4Y7PLU1"/>
<dbReference type="VEuPathDB" id="FungiDB:BD410DRAFT_795488"/>
<proteinExistence type="predicted"/>
<sequence length="107" mass="11779">MAQAIASAQLNTTMRADRNLRPLRSQDIMGVAMVGSAPVFYKIRVTKALLDHVAAGTYPPMPTIIQKLIPPVPLANRSGYRTDGMVPLDNRRVVMRCFAAFKDLIPV</sequence>
<evidence type="ECO:0000313" key="2">
    <source>
        <dbReference type="Proteomes" id="UP000294933"/>
    </source>
</evidence>
<evidence type="ECO:0000313" key="1">
    <source>
        <dbReference type="EMBL" id="TDL16367.1"/>
    </source>
</evidence>
<accession>A0A4Y7PLU1</accession>
<reference evidence="1 2" key="1">
    <citation type="submission" date="2018-06" db="EMBL/GenBank/DDBJ databases">
        <title>A transcriptomic atlas of mushroom development highlights an independent origin of complex multicellularity.</title>
        <authorList>
            <consortium name="DOE Joint Genome Institute"/>
            <person name="Krizsan K."/>
            <person name="Almasi E."/>
            <person name="Merenyi Z."/>
            <person name="Sahu N."/>
            <person name="Viragh M."/>
            <person name="Koszo T."/>
            <person name="Mondo S."/>
            <person name="Kiss B."/>
            <person name="Balint B."/>
            <person name="Kues U."/>
            <person name="Barry K."/>
            <person name="Hegedus J.C."/>
            <person name="Henrissat B."/>
            <person name="Johnson J."/>
            <person name="Lipzen A."/>
            <person name="Ohm R."/>
            <person name="Nagy I."/>
            <person name="Pangilinan J."/>
            <person name="Yan J."/>
            <person name="Xiong Y."/>
            <person name="Grigoriev I.V."/>
            <person name="Hibbett D.S."/>
            <person name="Nagy L.G."/>
        </authorList>
    </citation>
    <scope>NUCLEOTIDE SEQUENCE [LARGE SCALE GENOMIC DNA]</scope>
    <source>
        <strain evidence="1 2">SZMC22713</strain>
    </source>
</reference>
<organism evidence="1 2">
    <name type="scientific">Rickenella mellea</name>
    <dbReference type="NCBI Taxonomy" id="50990"/>
    <lineage>
        <taxon>Eukaryota</taxon>
        <taxon>Fungi</taxon>
        <taxon>Dikarya</taxon>
        <taxon>Basidiomycota</taxon>
        <taxon>Agaricomycotina</taxon>
        <taxon>Agaricomycetes</taxon>
        <taxon>Hymenochaetales</taxon>
        <taxon>Rickenellaceae</taxon>
        <taxon>Rickenella</taxon>
    </lineage>
</organism>
<dbReference type="STRING" id="50990.A0A4Y7PLU1"/>
<dbReference type="EMBL" id="ML170245">
    <property type="protein sequence ID" value="TDL16367.1"/>
    <property type="molecule type" value="Genomic_DNA"/>
</dbReference>
<dbReference type="OrthoDB" id="3258141at2759"/>
<name>A0A4Y7PLU1_9AGAM</name>
<dbReference type="Proteomes" id="UP000294933">
    <property type="component" value="Unassembled WGS sequence"/>
</dbReference>